<evidence type="ECO:0000313" key="2">
    <source>
        <dbReference type="Proteomes" id="UP000191056"/>
    </source>
</evidence>
<dbReference type="EMBL" id="MZGT01000024">
    <property type="protein sequence ID" value="OPJ62372.1"/>
    <property type="molecule type" value="Genomic_DNA"/>
</dbReference>
<dbReference type="RefSeq" id="WP_079439663.1">
    <property type="nucleotide sequence ID" value="NZ_MZGT01000024.1"/>
</dbReference>
<organism evidence="1 2">
    <name type="scientific">Clostridium chromiireducens</name>
    <dbReference type="NCBI Taxonomy" id="225345"/>
    <lineage>
        <taxon>Bacteria</taxon>
        <taxon>Bacillati</taxon>
        <taxon>Bacillota</taxon>
        <taxon>Clostridia</taxon>
        <taxon>Eubacteriales</taxon>
        <taxon>Clostridiaceae</taxon>
        <taxon>Clostridium</taxon>
    </lineage>
</organism>
<sequence>MRALISMSGIVGKSQDEVLGVLNSYFNKNSKVLKETALNTEIYKLFLLSESNNNSVILYPELFSEINEVALYLGKKLDSPIFNFYIYDVDLWMYELFYDGKIIDRFCPLPRYIEDIEIEEIKLYKGNPKVVCKFLEAIQFDEIREYYKPWTEKLIKSQEKAYSNDEFTYGMNWQAVDFMRKLGLKYPIVDEEELIGRAFKLI</sequence>
<reference evidence="1 2" key="1">
    <citation type="submission" date="2017-03" db="EMBL/GenBank/DDBJ databases">
        <title>Genome sequence of Clostridium chromiireducens DSM 23318.</title>
        <authorList>
            <person name="Poehlein A."/>
            <person name="Daniel R."/>
        </authorList>
    </citation>
    <scope>NUCLEOTIDE SEQUENCE [LARGE SCALE GENOMIC DNA]</scope>
    <source>
        <strain evidence="1 2">DSM 23318</strain>
    </source>
</reference>
<proteinExistence type="predicted"/>
<evidence type="ECO:0000313" key="1">
    <source>
        <dbReference type="EMBL" id="OPJ62372.1"/>
    </source>
</evidence>
<name>A0A1V4IQS8_9CLOT</name>
<dbReference type="OrthoDB" id="4173938at2"/>
<dbReference type="STRING" id="225345.CLCHR_21080"/>
<keyword evidence="2" id="KW-1185">Reference proteome</keyword>
<comment type="caution">
    <text evidence="1">The sequence shown here is derived from an EMBL/GenBank/DDBJ whole genome shotgun (WGS) entry which is preliminary data.</text>
</comment>
<gene>
    <name evidence="1" type="ORF">CLCHR_21080</name>
</gene>
<dbReference type="AlphaFoldDB" id="A0A1V4IQS8"/>
<dbReference type="Proteomes" id="UP000191056">
    <property type="component" value="Unassembled WGS sequence"/>
</dbReference>
<accession>A0A1V4IQS8</accession>
<protein>
    <submittedName>
        <fullName evidence="1">Uncharacterized protein</fullName>
    </submittedName>
</protein>